<sequence>MQRYANLSGDSGVQAYAFTPESILVKFRGSERVYEYSHASAGRSNVARMKRLAESGRGLSTFISRHVADRYVR</sequence>
<dbReference type="EMBL" id="JARXRM010000025">
    <property type="protein sequence ID" value="MDH5822552.1"/>
    <property type="molecule type" value="Genomic_DNA"/>
</dbReference>
<comment type="caution">
    <text evidence="1">The sequence shown here is derived from an EMBL/GenBank/DDBJ whole genome shotgun (WGS) entry which is preliminary data.</text>
</comment>
<protein>
    <recommendedName>
        <fullName evidence="3">KTSC domain-containing protein</fullName>
    </recommendedName>
</protein>
<evidence type="ECO:0008006" key="3">
    <source>
        <dbReference type="Google" id="ProtNLM"/>
    </source>
</evidence>
<dbReference type="Proteomes" id="UP001156940">
    <property type="component" value="Unassembled WGS sequence"/>
</dbReference>
<accession>A0ABT6J6U0</accession>
<evidence type="ECO:0000313" key="2">
    <source>
        <dbReference type="Proteomes" id="UP001156940"/>
    </source>
</evidence>
<gene>
    <name evidence="1" type="ORF">QFW77_06050</name>
</gene>
<dbReference type="RefSeq" id="WP_280573483.1">
    <property type="nucleotide sequence ID" value="NZ_JARXRM010000025.1"/>
</dbReference>
<reference evidence="1 2" key="1">
    <citation type="submission" date="2023-04" db="EMBL/GenBank/DDBJ databases">
        <title>Luteimonas endophyticus RD2P54.</title>
        <authorList>
            <person name="Sun J.-Q."/>
        </authorList>
    </citation>
    <scope>NUCLEOTIDE SEQUENCE [LARGE SCALE GENOMIC DNA]</scope>
    <source>
        <strain evidence="1 2">RD2P54</strain>
    </source>
</reference>
<evidence type="ECO:0000313" key="1">
    <source>
        <dbReference type="EMBL" id="MDH5822552.1"/>
    </source>
</evidence>
<proteinExistence type="predicted"/>
<name>A0ABT6J6U0_9GAMM</name>
<organism evidence="1 2">
    <name type="scientific">Luteimonas endophytica</name>
    <dbReference type="NCBI Taxonomy" id="3042023"/>
    <lineage>
        <taxon>Bacteria</taxon>
        <taxon>Pseudomonadati</taxon>
        <taxon>Pseudomonadota</taxon>
        <taxon>Gammaproteobacteria</taxon>
        <taxon>Lysobacterales</taxon>
        <taxon>Lysobacteraceae</taxon>
        <taxon>Luteimonas</taxon>
    </lineage>
</organism>
<keyword evidence="2" id="KW-1185">Reference proteome</keyword>